<dbReference type="PROSITE" id="PS51352">
    <property type="entry name" value="THIOREDOXIN_2"/>
    <property type="match status" value="1"/>
</dbReference>
<feature type="domain" description="Thioredoxin" evidence="2">
    <location>
        <begin position="39"/>
        <end position="168"/>
    </location>
</feature>
<dbReference type="SUPFAM" id="SSF52833">
    <property type="entry name" value="Thioredoxin-like"/>
    <property type="match status" value="1"/>
</dbReference>
<dbReference type="EMBL" id="PVUE01000002">
    <property type="protein sequence ID" value="PRZ43428.1"/>
    <property type="molecule type" value="Genomic_DNA"/>
</dbReference>
<sequence length="321" mass="33858">MTRPQNTSQAALSAALSGAVDLSALKARADASRNAPATPDGQQPAGPREAAAPAAANASPYIIDVTEETFQADVVERSMQAPVVLDLWATWCEPCKQLSPILERLAVEGEGSWILAKVDVDQNQRIAQGLGVQGIPAIKAIFQGQMIAEFNGVQPEDKVREFLKAIVEAAGGALPAGAEPPEDPRLAQAEDAVAAGDFDGAKTIYEQLLAEDPKHPFAADALRQVNLMQRVEQSGGTDFDKAVAAADGAPGDVELQCTAADLEVANGVYEAAFNRLLHVVRTGDDDTKDRARGRLIELFAIVGDAEPAVRTARQNLASALF</sequence>
<gene>
    <name evidence="3" type="ORF">CLV47_102114</name>
</gene>
<accession>A0A2T1A513</accession>
<organism evidence="3 4">
    <name type="scientific">Antricoccus suffuscus</name>
    <dbReference type="NCBI Taxonomy" id="1629062"/>
    <lineage>
        <taxon>Bacteria</taxon>
        <taxon>Bacillati</taxon>
        <taxon>Actinomycetota</taxon>
        <taxon>Actinomycetes</taxon>
        <taxon>Geodermatophilales</taxon>
        <taxon>Antricoccaceae</taxon>
        <taxon>Antricoccus</taxon>
    </lineage>
</organism>
<evidence type="ECO:0000313" key="3">
    <source>
        <dbReference type="EMBL" id="PRZ43428.1"/>
    </source>
</evidence>
<comment type="caution">
    <text evidence="3">The sequence shown here is derived from an EMBL/GenBank/DDBJ whole genome shotgun (WGS) entry which is preliminary data.</text>
</comment>
<feature type="compositionally biased region" description="Low complexity" evidence="1">
    <location>
        <begin position="44"/>
        <end position="53"/>
    </location>
</feature>
<dbReference type="Gene3D" id="1.25.40.10">
    <property type="entry name" value="Tetratricopeptide repeat domain"/>
    <property type="match status" value="1"/>
</dbReference>
<dbReference type="AlphaFoldDB" id="A0A2T1A513"/>
<dbReference type="PROSITE" id="PS00194">
    <property type="entry name" value="THIOREDOXIN_1"/>
    <property type="match status" value="1"/>
</dbReference>
<dbReference type="Pfam" id="PF00085">
    <property type="entry name" value="Thioredoxin"/>
    <property type="match status" value="1"/>
</dbReference>
<dbReference type="SUPFAM" id="SSF48452">
    <property type="entry name" value="TPR-like"/>
    <property type="match status" value="1"/>
</dbReference>
<dbReference type="InterPro" id="IPR013766">
    <property type="entry name" value="Thioredoxin_domain"/>
</dbReference>
<dbReference type="Proteomes" id="UP000237752">
    <property type="component" value="Unassembled WGS sequence"/>
</dbReference>
<protein>
    <submittedName>
        <fullName evidence="3">Putative thioredoxin</fullName>
    </submittedName>
</protein>
<reference evidence="3 4" key="1">
    <citation type="submission" date="2018-03" db="EMBL/GenBank/DDBJ databases">
        <title>Genomic Encyclopedia of Archaeal and Bacterial Type Strains, Phase II (KMG-II): from individual species to whole genera.</title>
        <authorList>
            <person name="Goeker M."/>
        </authorList>
    </citation>
    <scope>NUCLEOTIDE SEQUENCE [LARGE SCALE GENOMIC DNA]</scope>
    <source>
        <strain evidence="3 4">DSM 100065</strain>
    </source>
</reference>
<dbReference type="GO" id="GO:0045454">
    <property type="term" value="P:cell redox homeostasis"/>
    <property type="evidence" value="ECO:0007669"/>
    <property type="project" value="TreeGrafter"/>
</dbReference>
<dbReference type="InterPro" id="IPR017937">
    <property type="entry name" value="Thioredoxin_CS"/>
</dbReference>
<dbReference type="CDD" id="cd02956">
    <property type="entry name" value="ybbN"/>
    <property type="match status" value="1"/>
</dbReference>
<dbReference type="Gene3D" id="3.40.30.10">
    <property type="entry name" value="Glutaredoxin"/>
    <property type="match status" value="1"/>
</dbReference>
<dbReference type="GO" id="GO:0006950">
    <property type="term" value="P:response to stress"/>
    <property type="evidence" value="ECO:0007669"/>
    <property type="project" value="UniProtKB-ARBA"/>
</dbReference>
<dbReference type="Pfam" id="PF14561">
    <property type="entry name" value="TPR_20"/>
    <property type="match status" value="1"/>
</dbReference>
<dbReference type="InterPro" id="IPR011990">
    <property type="entry name" value="TPR-like_helical_dom_sf"/>
</dbReference>
<feature type="region of interest" description="Disordered" evidence="1">
    <location>
        <begin position="27"/>
        <end position="53"/>
    </location>
</feature>
<dbReference type="RefSeq" id="WP_238145197.1">
    <property type="nucleotide sequence ID" value="NZ_PVUE01000002.1"/>
</dbReference>
<name>A0A2T1A513_9ACTN</name>
<proteinExistence type="predicted"/>
<evidence type="ECO:0000259" key="2">
    <source>
        <dbReference type="PROSITE" id="PS51352"/>
    </source>
</evidence>
<keyword evidence="4" id="KW-1185">Reference proteome</keyword>
<dbReference type="InterPro" id="IPR036249">
    <property type="entry name" value="Thioredoxin-like_sf"/>
</dbReference>
<evidence type="ECO:0000256" key="1">
    <source>
        <dbReference type="SAM" id="MobiDB-lite"/>
    </source>
</evidence>
<dbReference type="PANTHER" id="PTHR43601">
    <property type="entry name" value="THIOREDOXIN, MITOCHONDRIAL"/>
    <property type="match status" value="1"/>
</dbReference>
<evidence type="ECO:0000313" key="4">
    <source>
        <dbReference type="Proteomes" id="UP000237752"/>
    </source>
</evidence>
<dbReference type="PANTHER" id="PTHR43601:SF3">
    <property type="entry name" value="THIOREDOXIN, MITOCHONDRIAL"/>
    <property type="match status" value="1"/>
</dbReference>